<dbReference type="PANTHER" id="PTHR43045">
    <property type="entry name" value="SHIKIMATE TRANSPORTER"/>
    <property type="match status" value="1"/>
</dbReference>
<evidence type="ECO:0000256" key="4">
    <source>
        <dbReference type="ARBA" id="ARBA00022692"/>
    </source>
</evidence>
<feature type="transmembrane region" description="Helical" evidence="8">
    <location>
        <begin position="557"/>
        <end position="577"/>
    </location>
</feature>
<dbReference type="InterPro" id="IPR006076">
    <property type="entry name" value="FAD-dep_OxRdtase"/>
</dbReference>
<dbReference type="PANTHER" id="PTHR43045:SF2">
    <property type="entry name" value="INNER MEMBRANE METABOLITE TRANSPORT PROTEIN YHJE"/>
    <property type="match status" value="1"/>
</dbReference>
<comment type="subcellular location">
    <subcellularLocation>
        <location evidence="1">Cell membrane</location>
        <topology evidence="1">Multi-pass membrane protein</topology>
    </subcellularLocation>
</comment>
<dbReference type="CDD" id="cd17369">
    <property type="entry name" value="MFS_ShiA_like"/>
    <property type="match status" value="1"/>
</dbReference>
<feature type="transmembrane region" description="Helical" evidence="8">
    <location>
        <begin position="778"/>
        <end position="797"/>
    </location>
</feature>
<keyword evidence="5 8" id="KW-1133">Transmembrane helix</keyword>
<sequence>MLNGNVSFWYRQTGFPERRPPLDGDLATDVCVVGAGFTGLWTAYYLKQAAPDLDITVVEREFAGFGASGRNAGWLSCKIAGSAATYAEKRGRDAVIALQREMIHTVDEVISVARTEGIEADIVKNGYLTVAHSAAQLPRLRAAYDHLRHWGGQDLEWLSAPRLAERLRLDGALAAYHNPHCARVHPAKLVRGLARAVEAKGVRILESTPVTAIAPGRVDTPFGTIRAGRIVRATEGFTSGIEGERRTWLPMNSSMIVTEPLPDELWKRLGWEGQELLSDATHAYTYGQRTADGRIAIGGRGVPYKFGSRTDRAGQTSPETVRALRRILTGLFPDTAEGRHRPHLVGGAGRAPRLVRLHHLRPGHRARLRRRIRGPRRGRHQPRRTHPERSAARPVHRADRTALGRAPHPPVGARTVPVDRRARHVRRLPRRRPLGVLRPHHHLSHRPSRRSHIWTLTMSNPNASAMATDRARTTDRDRTARRAGLASFIGTTVEWYDFYIYSTASALVLGKVFFGAGGDTTGALEAFGSLWLGFLARPIGGIVFGHLGDRIGRKKTLVTTLLMMGIATTLIGLLPGYDQVGVAAPTALVLLRMVQGIAVGGEWGGAVLIASEHAPKAKALSFGAFAQQGSPAGSILATGMFALLTQLPDDDFDAWGWRVPFLFSAVMVVIGLVVRLKVEESPEFARLREEKRVARVPLRELVTRHPGALALGVLASSIGIAATYFITTFVLSWSTGSLGMERSTMLNVLLVYSVFQFFTQPFGVVLAGRFGPGRTVTALLGLNFLLVPVMYACVSTAQPVVVGIGICLVGITGAMNYAILAGLLAAAFPVSVRYTGISLSYQLCSALIGGTAPLVGEWLLRWAGGSIVPVVIYQMALVAVSLTCSLALLRRSRTA</sequence>
<dbReference type="PROSITE" id="PS50850">
    <property type="entry name" value="MFS"/>
    <property type="match status" value="1"/>
</dbReference>
<keyword evidence="3" id="KW-1003">Cell membrane</keyword>
<feature type="transmembrane region" description="Helical" evidence="8">
    <location>
        <begin position="745"/>
        <end position="766"/>
    </location>
</feature>
<keyword evidence="4 8" id="KW-0812">Transmembrane</keyword>
<feature type="transmembrane region" description="Helical" evidence="8">
    <location>
        <begin position="589"/>
        <end position="610"/>
    </location>
</feature>
<feature type="transmembrane region" description="Helical" evidence="8">
    <location>
        <begin position="839"/>
        <end position="860"/>
    </location>
</feature>
<proteinExistence type="predicted"/>
<evidence type="ECO:0000256" key="8">
    <source>
        <dbReference type="SAM" id="Phobius"/>
    </source>
</evidence>
<evidence type="ECO:0000256" key="1">
    <source>
        <dbReference type="ARBA" id="ARBA00004651"/>
    </source>
</evidence>
<name>A0ABT9KUG8_9ACTN</name>
<feature type="domain" description="Major facilitator superfamily (MFS) profile" evidence="9">
    <location>
        <begin position="483"/>
        <end position="893"/>
    </location>
</feature>
<reference evidence="10 11" key="1">
    <citation type="submission" date="2023-07" db="EMBL/GenBank/DDBJ databases">
        <title>Sequencing the genomes of 1000 actinobacteria strains.</title>
        <authorList>
            <person name="Klenk H.-P."/>
        </authorList>
    </citation>
    <scope>NUCLEOTIDE SEQUENCE [LARGE SCALE GENOMIC DNA]</scope>
    <source>
        <strain evidence="10 11">DSM 41600</strain>
    </source>
</reference>
<dbReference type="Gene3D" id="3.50.50.60">
    <property type="entry name" value="FAD/NAD(P)-binding domain"/>
    <property type="match status" value="1"/>
</dbReference>
<feature type="compositionally biased region" description="Basic residues" evidence="7">
    <location>
        <begin position="371"/>
        <end position="384"/>
    </location>
</feature>
<evidence type="ECO:0000313" key="10">
    <source>
        <dbReference type="EMBL" id="MDP9612083.1"/>
    </source>
</evidence>
<dbReference type="InterPro" id="IPR020846">
    <property type="entry name" value="MFS_dom"/>
</dbReference>
<comment type="caution">
    <text evidence="10">The sequence shown here is derived from an EMBL/GenBank/DDBJ whole genome shotgun (WGS) entry which is preliminary data.</text>
</comment>
<accession>A0ABT9KUG8</accession>
<evidence type="ECO:0000256" key="5">
    <source>
        <dbReference type="ARBA" id="ARBA00022989"/>
    </source>
</evidence>
<evidence type="ECO:0000256" key="6">
    <source>
        <dbReference type="ARBA" id="ARBA00023136"/>
    </source>
</evidence>
<feature type="transmembrane region" description="Helical" evidence="8">
    <location>
        <begin position="708"/>
        <end position="733"/>
    </location>
</feature>
<evidence type="ECO:0000259" key="9">
    <source>
        <dbReference type="PROSITE" id="PS50850"/>
    </source>
</evidence>
<evidence type="ECO:0000256" key="3">
    <source>
        <dbReference type="ARBA" id="ARBA00022475"/>
    </source>
</evidence>
<keyword evidence="2" id="KW-0813">Transport</keyword>
<feature type="transmembrane region" description="Helical" evidence="8">
    <location>
        <begin position="655"/>
        <end position="678"/>
    </location>
</feature>
<evidence type="ECO:0000313" key="11">
    <source>
        <dbReference type="Proteomes" id="UP001234880"/>
    </source>
</evidence>
<keyword evidence="6 8" id="KW-0472">Membrane</keyword>
<feature type="transmembrane region" description="Helical" evidence="8">
    <location>
        <begin position="866"/>
        <end position="889"/>
    </location>
</feature>
<gene>
    <name evidence="10" type="ORF">JOF35_004360</name>
</gene>
<protein>
    <submittedName>
        <fullName evidence="10">Glycine/D-amino acid oxidase-like deaminating enzyme/MFS family permease</fullName>
    </submittedName>
</protein>
<evidence type="ECO:0000256" key="7">
    <source>
        <dbReference type="SAM" id="MobiDB-lite"/>
    </source>
</evidence>
<dbReference type="Proteomes" id="UP001234880">
    <property type="component" value="Unassembled WGS sequence"/>
</dbReference>
<feature type="transmembrane region" description="Helical" evidence="8">
    <location>
        <begin position="803"/>
        <end position="827"/>
    </location>
</feature>
<feature type="transmembrane region" description="Helical" evidence="8">
    <location>
        <begin position="526"/>
        <end position="545"/>
    </location>
</feature>
<keyword evidence="11" id="KW-1185">Reference proteome</keyword>
<feature type="compositionally biased region" description="Basic and acidic residues" evidence="7">
    <location>
        <begin position="385"/>
        <end position="402"/>
    </location>
</feature>
<dbReference type="InterPro" id="IPR036188">
    <property type="entry name" value="FAD/NAD-bd_sf"/>
</dbReference>
<evidence type="ECO:0000256" key="2">
    <source>
        <dbReference type="ARBA" id="ARBA00022448"/>
    </source>
</evidence>
<dbReference type="Gene3D" id="1.20.1250.20">
    <property type="entry name" value="MFS general substrate transporter like domains"/>
    <property type="match status" value="2"/>
</dbReference>
<dbReference type="InterPro" id="IPR005828">
    <property type="entry name" value="MFS_sugar_transport-like"/>
</dbReference>
<dbReference type="SUPFAM" id="SSF51905">
    <property type="entry name" value="FAD/NAD(P)-binding domain"/>
    <property type="match status" value="1"/>
</dbReference>
<feature type="transmembrane region" description="Helical" evidence="8">
    <location>
        <begin position="622"/>
        <end position="643"/>
    </location>
</feature>
<dbReference type="EMBL" id="JAURUE010000001">
    <property type="protein sequence ID" value="MDP9612083.1"/>
    <property type="molecule type" value="Genomic_DNA"/>
</dbReference>
<dbReference type="SUPFAM" id="SSF103473">
    <property type="entry name" value="MFS general substrate transporter"/>
    <property type="match status" value="1"/>
</dbReference>
<organism evidence="10 11">
    <name type="scientific">Streptomyces demainii</name>
    <dbReference type="NCBI Taxonomy" id="588122"/>
    <lineage>
        <taxon>Bacteria</taxon>
        <taxon>Bacillati</taxon>
        <taxon>Actinomycetota</taxon>
        <taxon>Actinomycetes</taxon>
        <taxon>Kitasatosporales</taxon>
        <taxon>Streptomycetaceae</taxon>
        <taxon>Streptomyces</taxon>
    </lineage>
</organism>
<dbReference type="InterPro" id="IPR036259">
    <property type="entry name" value="MFS_trans_sf"/>
</dbReference>
<dbReference type="Pfam" id="PF00083">
    <property type="entry name" value="Sugar_tr"/>
    <property type="match status" value="1"/>
</dbReference>
<dbReference type="Pfam" id="PF01266">
    <property type="entry name" value="DAO"/>
    <property type="match status" value="1"/>
</dbReference>
<feature type="region of interest" description="Disordered" evidence="7">
    <location>
        <begin position="371"/>
        <end position="414"/>
    </location>
</feature>
<dbReference type="Gene3D" id="3.30.9.10">
    <property type="entry name" value="D-Amino Acid Oxidase, subunit A, domain 2"/>
    <property type="match status" value="1"/>
</dbReference>